<evidence type="ECO:0000313" key="1">
    <source>
        <dbReference type="EMBL" id="PWB67643.1"/>
    </source>
</evidence>
<comment type="caution">
    <text evidence="1">The sequence shown here is derived from an EMBL/GenBank/DDBJ whole genome shotgun (WGS) entry which is preliminary data.</text>
</comment>
<organism evidence="1 2">
    <name type="scientific">candidate division GN15 bacterium</name>
    <dbReference type="NCBI Taxonomy" id="2072418"/>
    <lineage>
        <taxon>Bacteria</taxon>
        <taxon>candidate division GN15</taxon>
    </lineage>
</organism>
<evidence type="ECO:0008006" key="3">
    <source>
        <dbReference type="Google" id="ProtNLM"/>
    </source>
</evidence>
<protein>
    <recommendedName>
        <fullName evidence="3">Cell surface protein SprA</fullName>
    </recommendedName>
</protein>
<proteinExistence type="predicted"/>
<reference evidence="1 2" key="1">
    <citation type="journal article" date="2018" name="ISME J.">
        <title>A methanotrophic archaeon couples anaerobic oxidation of methane to Fe(III) reduction.</title>
        <authorList>
            <person name="Cai C."/>
            <person name="Leu A.O."/>
            <person name="Xie G.J."/>
            <person name="Guo J."/>
            <person name="Feng Y."/>
            <person name="Zhao J.X."/>
            <person name="Tyson G.W."/>
            <person name="Yuan Z."/>
            <person name="Hu S."/>
        </authorList>
    </citation>
    <scope>NUCLEOTIDE SEQUENCE [LARGE SCALE GENOMIC DNA]</scope>
    <source>
        <strain evidence="1">FeB_12</strain>
    </source>
</reference>
<evidence type="ECO:0000313" key="2">
    <source>
        <dbReference type="Proteomes" id="UP000250918"/>
    </source>
</evidence>
<dbReference type="EMBL" id="PQAP01000236">
    <property type="protein sequence ID" value="PWB67643.1"/>
    <property type="molecule type" value="Genomic_DNA"/>
</dbReference>
<dbReference type="Proteomes" id="UP000250918">
    <property type="component" value="Unassembled WGS sequence"/>
</dbReference>
<name>A0A855WUJ4_9BACT</name>
<accession>A0A855WUJ4</accession>
<feature type="non-terminal residue" evidence="1">
    <location>
        <position position="512"/>
    </location>
</feature>
<gene>
    <name evidence="1" type="ORF">C3F09_13135</name>
</gene>
<dbReference type="AlphaFoldDB" id="A0A855WUJ4"/>
<sequence>MNALGVNLFRRTHRLLLTVSLLVAGIGWERAFSFIQYEAYLNDPPPVVSLYEPRTQALLAAHPPAVNPPINPILSYAPKPSASFYDQSYIRFSTDYGGGKQMIPVAVDALKYDAFRRNNDVRKRFAGFSQKSIGIAKKQTGPGGVSLGLALPRQLESVFGEGGGNLRVSGYRRISFSGRSTWTDAAQSDVLRQSRFPTLNMDQVYRFDIEGTIGSKISVKVNEDSQTDIPLSNRIQIRYKGSDDDIIKTIEAGNTNLSLPGAQFVGYSSRIQGLFGLKTEAKVGKLNLTAIASQEKGSSERASISASGEEKAQAVRDWQFAENRIFDLSQASDAHPLKRTDIVNNVFVYEQAYGSDINNRKFAKMYVDPQRDNDQSAYAQAAIKIVQIPTDQYSFPNDTINGRHYLVFNTRRSDISIGVFMEIIRDSINPSTGKKVYDTVGNITDFGDTLLLKMLRPVNGYTPRHPCWPLMWRNIYDVPKGVSIEDLNIKIFKGAAGTEDATYNLEYDEENG</sequence>